<dbReference type="RefSeq" id="WP_004027833.1">
    <property type="nucleotide sequence ID" value="NZ_AGBZ02000001.1"/>
</dbReference>
<reference evidence="3 4" key="1">
    <citation type="journal article" date="2012" name="J. Proteome Res.">
        <title>Application of Spiroplasma melliferum proteogenomic profiling for the discovery of virulence factors and pathogenicity mechanisms in host-associated spiroplasmas.</title>
        <authorList>
            <person name="Alexeev D."/>
            <person name="Kostrjukova E."/>
            <person name="Aliper A."/>
            <person name="Popenko A."/>
            <person name="Bazaleev N."/>
            <person name="Tyakht A."/>
            <person name="Selezneva O."/>
            <person name="Akopian T."/>
            <person name="Prichodko E."/>
            <person name="Kondratov I."/>
            <person name="Chukin M."/>
            <person name="Demina I."/>
            <person name="Galyamina M."/>
            <person name="Kamashev D."/>
            <person name="Vanyushkina A."/>
            <person name="Ladygina V."/>
            <person name="Levitskii S."/>
            <person name="Lazarev V."/>
            <person name="Govorun V."/>
        </authorList>
    </citation>
    <scope>NUCLEOTIDE SEQUENCE [LARGE SCALE GENOMIC DNA]</scope>
    <source>
        <strain evidence="3 4">KC3</strain>
    </source>
</reference>
<protein>
    <recommendedName>
        <fullName evidence="5">Spiroplasmavirus-related protein</fullName>
    </recommendedName>
</protein>
<evidence type="ECO:0000256" key="1">
    <source>
        <dbReference type="SAM" id="MobiDB-lite"/>
    </source>
</evidence>
<feature type="region of interest" description="Disordered" evidence="1">
    <location>
        <begin position="412"/>
        <end position="432"/>
    </location>
</feature>
<dbReference type="EMBL" id="AGBZ02000001">
    <property type="protein sequence ID" value="KAI92732.1"/>
    <property type="molecule type" value="Genomic_DNA"/>
</dbReference>
<evidence type="ECO:0000313" key="3">
    <source>
        <dbReference type="EMBL" id="KAI92732.1"/>
    </source>
</evidence>
<dbReference type="AlphaFoldDB" id="A0AAI9T3T0"/>
<evidence type="ECO:0000256" key="2">
    <source>
        <dbReference type="SAM" id="SignalP"/>
    </source>
</evidence>
<gene>
    <name evidence="3" type="ORF">SPM_001505</name>
</gene>
<name>A0AAI9T3T0_SPIME</name>
<feature type="chain" id="PRO_5042573086" description="Spiroplasmavirus-related protein" evidence="2">
    <location>
        <begin position="22"/>
        <end position="649"/>
    </location>
</feature>
<comment type="caution">
    <text evidence="3">The sequence shown here is derived from an EMBL/GenBank/DDBJ whole genome shotgun (WGS) entry which is preliminary data.</text>
</comment>
<evidence type="ECO:0008006" key="5">
    <source>
        <dbReference type="Google" id="ProtNLM"/>
    </source>
</evidence>
<feature type="compositionally biased region" description="Polar residues" evidence="1">
    <location>
        <begin position="416"/>
        <end position="432"/>
    </location>
</feature>
<evidence type="ECO:0000313" key="4">
    <source>
        <dbReference type="Proteomes" id="UP000004057"/>
    </source>
</evidence>
<feature type="signal peptide" evidence="2">
    <location>
        <begin position="1"/>
        <end position="21"/>
    </location>
</feature>
<keyword evidence="2" id="KW-0732">Signal</keyword>
<accession>A0AAI9T3T0</accession>
<organism evidence="3 4">
    <name type="scientific">Spiroplasma melliferum KC3</name>
    <dbReference type="NCBI Taxonomy" id="570509"/>
    <lineage>
        <taxon>Bacteria</taxon>
        <taxon>Bacillati</taxon>
        <taxon>Mycoplasmatota</taxon>
        <taxon>Mollicutes</taxon>
        <taxon>Entomoplasmatales</taxon>
        <taxon>Spiroplasmataceae</taxon>
        <taxon>Spiroplasma</taxon>
    </lineage>
</organism>
<sequence length="649" mass="76429">MKKILCLISTTTIAMNGMSLAVANNSYEHITNNKQLEKTKINQIIGLNEYDDQKLTKPEKTIEKFEIVPSSARAIMQLELDKELAVLVPKVMPKLLTVDQPSFQKNVLEKYYKFLAPDLLKLTITTNTWMEIVLLFMLNLKEDFIIKLKNGIASFHKEDYSAWWSSITDNDINSFAYLIWENFPYYYNLFLNLEFNHQAVKINSYSGYTYYYWDQQNPWKYNQILGEATELKNNEDNFTLQQELNTGLQEKYRYDNDQCIGKDNVVEWSTRTKIKIKINKIIWERINTLFFINDKYDFINKLTTIFSVFPPSYNDVKYKLNLKELNSFAYLIWENFSYYYNSSLRLKNNESIRITSYIGYEDGYWQRDYFESYNEIVDSNNDIVEWKKINGRKIQNSQVKIIAKIHDEFRKKRQTTENPDMTTPSTSGMTQSNLNEELPKLLTIAVNKALATESKPSTSGTSSVLNKIDNYLDEKGAQQDKNSNEFEESILPSIISEIDKYLESPEGEWALLKNEIEKNFNRRERIEAGLKNEINNYFHNRQSVSTSLRDTINQYFSSKEIANKSVWKKMYKNMKKPFKTIKELISRVSQEYEPMSCSQEYFRQHEDIEIEDDITPLLPVRDNFILKFIILAIISDILGTRTLKDLNLL</sequence>
<dbReference type="Proteomes" id="UP000004057">
    <property type="component" value="Unassembled WGS sequence"/>
</dbReference>
<proteinExistence type="predicted"/>